<feature type="region of interest" description="Disordered" evidence="8">
    <location>
        <begin position="320"/>
        <end position="340"/>
    </location>
</feature>
<dbReference type="Gene3D" id="2.40.10.10">
    <property type="entry name" value="Trypsin-like serine proteases"/>
    <property type="match status" value="1"/>
</dbReference>
<dbReference type="PANTHER" id="PTHR24276:SF98">
    <property type="entry name" value="FI18310P1-RELATED"/>
    <property type="match status" value="1"/>
</dbReference>
<dbReference type="SMART" id="SM00020">
    <property type="entry name" value="Tryp_SPc"/>
    <property type="match status" value="1"/>
</dbReference>
<dbReference type="InterPro" id="IPR043504">
    <property type="entry name" value="Peptidase_S1_PA_chymotrypsin"/>
</dbReference>
<evidence type="ECO:0000256" key="2">
    <source>
        <dbReference type="ARBA" id="ARBA00007664"/>
    </source>
</evidence>
<keyword evidence="9" id="KW-1133">Transmembrane helix</keyword>
<dbReference type="CDD" id="cd00190">
    <property type="entry name" value="Tryp_SPc"/>
    <property type="match status" value="1"/>
</dbReference>
<feature type="compositionally biased region" description="Basic and acidic residues" evidence="8">
    <location>
        <begin position="146"/>
        <end position="157"/>
    </location>
</feature>
<comment type="subcellular location">
    <subcellularLocation>
        <location evidence="1">Secreted</location>
    </subcellularLocation>
</comment>
<reference evidence="11" key="1">
    <citation type="submission" date="2013-11" db="EMBL/GenBank/DDBJ databases">
        <title>The Genome Sequence of Phytophthora parasitica CJ02B3.</title>
        <authorList>
            <consortium name="The Broad Institute Genomics Platform"/>
            <person name="Russ C."/>
            <person name="Tyler B."/>
            <person name="Panabieres F."/>
            <person name="Shan W."/>
            <person name="Tripathy S."/>
            <person name="Grunwald N."/>
            <person name="Machado M."/>
            <person name="Johnson C.S."/>
            <person name="Arredondo F."/>
            <person name="Hong C."/>
            <person name="Coffey M."/>
            <person name="Young S.K."/>
            <person name="Zeng Q."/>
            <person name="Gargeya S."/>
            <person name="Fitzgerald M."/>
            <person name="Abouelleil A."/>
            <person name="Alvarado L."/>
            <person name="Chapman S.B."/>
            <person name="Gainer-Dewar J."/>
            <person name="Goldberg J."/>
            <person name="Griggs A."/>
            <person name="Gujja S."/>
            <person name="Hansen M."/>
            <person name="Howarth C."/>
            <person name="Imamovic A."/>
            <person name="Ireland A."/>
            <person name="Larimer J."/>
            <person name="McCowan C."/>
            <person name="Murphy C."/>
            <person name="Pearson M."/>
            <person name="Poon T.W."/>
            <person name="Priest M."/>
            <person name="Roberts A."/>
            <person name="Saif S."/>
            <person name="Shea T."/>
            <person name="Sykes S."/>
            <person name="Wortman J."/>
            <person name="Nusbaum C."/>
            <person name="Birren B."/>
        </authorList>
    </citation>
    <scope>NUCLEOTIDE SEQUENCE [LARGE SCALE GENOMIC DNA]</scope>
    <source>
        <strain evidence="11">CJ02B3</strain>
    </source>
</reference>
<evidence type="ECO:0000256" key="6">
    <source>
        <dbReference type="ARBA" id="ARBA00023157"/>
    </source>
</evidence>
<keyword evidence="3" id="KW-0964">Secreted</keyword>
<dbReference type="InterPro" id="IPR009003">
    <property type="entry name" value="Peptidase_S1_PA"/>
</dbReference>
<dbReference type="InterPro" id="IPR050430">
    <property type="entry name" value="Peptidase_S1"/>
</dbReference>
<dbReference type="Pfam" id="PF24906">
    <property type="entry name" value="Zf_WRKY19"/>
    <property type="match status" value="1"/>
</dbReference>
<comment type="similarity">
    <text evidence="2">Belongs to the peptidase S1 family.</text>
</comment>
<evidence type="ECO:0000256" key="4">
    <source>
        <dbReference type="ARBA" id="ARBA00022729"/>
    </source>
</evidence>
<feature type="compositionally biased region" description="Basic and acidic residues" evidence="8">
    <location>
        <begin position="61"/>
        <end position="72"/>
    </location>
</feature>
<evidence type="ECO:0000256" key="8">
    <source>
        <dbReference type="SAM" id="MobiDB-lite"/>
    </source>
</evidence>
<feature type="domain" description="Peptidase S1" evidence="10">
    <location>
        <begin position="600"/>
        <end position="833"/>
    </location>
</feature>
<dbReference type="VEuPathDB" id="FungiDB:PPTG_19663"/>
<evidence type="ECO:0000256" key="9">
    <source>
        <dbReference type="SAM" id="Phobius"/>
    </source>
</evidence>
<name>W2GI16_PHYNI</name>
<keyword evidence="7" id="KW-0325">Glycoprotein</keyword>
<evidence type="ECO:0000256" key="3">
    <source>
        <dbReference type="ARBA" id="ARBA00022525"/>
    </source>
</evidence>
<keyword evidence="9" id="KW-0812">Transmembrane</keyword>
<dbReference type="AlphaFoldDB" id="W2GI16"/>
<feature type="region of interest" description="Disordered" evidence="8">
    <location>
        <begin position="60"/>
        <end position="84"/>
    </location>
</feature>
<feature type="compositionally biased region" description="Low complexity" evidence="8">
    <location>
        <begin position="366"/>
        <end position="375"/>
    </location>
</feature>
<dbReference type="InterPro" id="IPR001254">
    <property type="entry name" value="Trypsin_dom"/>
</dbReference>
<keyword evidence="4" id="KW-0732">Signal</keyword>
<proteinExistence type="inferred from homology"/>
<protein>
    <recommendedName>
        <fullName evidence="10">Peptidase S1 domain-containing protein</fullName>
    </recommendedName>
</protein>
<dbReference type="InterPro" id="IPR056866">
    <property type="entry name" value="Znf_WRKY19"/>
</dbReference>
<keyword evidence="9" id="KW-0472">Membrane</keyword>
<dbReference type="SUPFAM" id="SSF50494">
    <property type="entry name" value="Trypsin-like serine proteases"/>
    <property type="match status" value="1"/>
</dbReference>
<dbReference type="PRINTS" id="PR00722">
    <property type="entry name" value="CHYMOTRYPSIN"/>
</dbReference>
<evidence type="ECO:0000259" key="10">
    <source>
        <dbReference type="PROSITE" id="PS50240"/>
    </source>
</evidence>
<feature type="transmembrane region" description="Helical" evidence="9">
    <location>
        <begin position="583"/>
        <end position="602"/>
    </location>
</feature>
<evidence type="ECO:0000256" key="5">
    <source>
        <dbReference type="ARBA" id="ARBA00023026"/>
    </source>
</evidence>
<dbReference type="EMBL" id="KI687166">
    <property type="protein sequence ID" value="ETK82688.1"/>
    <property type="molecule type" value="Genomic_DNA"/>
</dbReference>
<accession>W2GI16</accession>
<evidence type="ECO:0000313" key="11">
    <source>
        <dbReference type="EMBL" id="ETK82688.1"/>
    </source>
</evidence>
<dbReference type="GO" id="GO:0005576">
    <property type="term" value="C:extracellular region"/>
    <property type="evidence" value="ECO:0007669"/>
    <property type="project" value="UniProtKB-SubCell"/>
</dbReference>
<keyword evidence="6" id="KW-1015">Disulfide bond</keyword>
<dbReference type="PANTHER" id="PTHR24276">
    <property type="entry name" value="POLYSERASE-RELATED"/>
    <property type="match status" value="1"/>
</dbReference>
<dbReference type="GO" id="GO:0006508">
    <property type="term" value="P:proteolysis"/>
    <property type="evidence" value="ECO:0007669"/>
    <property type="project" value="InterPro"/>
</dbReference>
<dbReference type="Pfam" id="PF00089">
    <property type="entry name" value="Trypsin"/>
    <property type="match status" value="1"/>
</dbReference>
<feature type="region of interest" description="Disordered" evidence="8">
    <location>
        <begin position="134"/>
        <end position="159"/>
    </location>
</feature>
<dbReference type="VEuPathDB" id="FungiDB:PPTG_13837"/>
<dbReference type="InterPro" id="IPR001314">
    <property type="entry name" value="Peptidase_S1A"/>
</dbReference>
<organism evidence="11">
    <name type="scientific">Phytophthora nicotianae</name>
    <name type="common">Potato buckeye rot agent</name>
    <name type="synonym">Phytophthora parasitica</name>
    <dbReference type="NCBI Taxonomy" id="4792"/>
    <lineage>
        <taxon>Eukaryota</taxon>
        <taxon>Sar</taxon>
        <taxon>Stramenopiles</taxon>
        <taxon>Oomycota</taxon>
        <taxon>Peronosporomycetes</taxon>
        <taxon>Peronosporales</taxon>
        <taxon>Peronosporaceae</taxon>
        <taxon>Phytophthora</taxon>
    </lineage>
</organism>
<dbReference type="Proteomes" id="UP000053236">
    <property type="component" value="Unassembled WGS sequence"/>
</dbReference>
<feature type="region of interest" description="Disordered" evidence="8">
    <location>
        <begin position="354"/>
        <end position="375"/>
    </location>
</feature>
<feature type="compositionally biased region" description="Basic and acidic residues" evidence="8">
    <location>
        <begin position="250"/>
        <end position="267"/>
    </location>
</feature>
<evidence type="ECO:0000256" key="1">
    <source>
        <dbReference type="ARBA" id="ARBA00004613"/>
    </source>
</evidence>
<dbReference type="GO" id="GO:0004252">
    <property type="term" value="F:serine-type endopeptidase activity"/>
    <property type="evidence" value="ECO:0007669"/>
    <property type="project" value="InterPro"/>
</dbReference>
<feature type="region of interest" description="Disordered" evidence="8">
    <location>
        <begin position="242"/>
        <end position="267"/>
    </location>
</feature>
<keyword evidence="5" id="KW-0843">Virulence</keyword>
<sequence>MLDVKAVGANLTPEQQEATLADLNFFLDEFGSTRAVRVKLQEQQRDIQRLGGQVRRLVNGRGEDEHDKRDDEITVESNQSDPNGVDEIMADVDFFLRAYGSTRAVRHELYAQRQKLANLQSTIRYFQKRQGLNENDVETGGSRGTKARDLGENDDKVGSTSAATLVQKVSKNEQQNKDGVANKYPQGVKSSTFRHRASHVTCKVVGCMKWVMRDGDLNEYCVHHRTAFASTDDCPMQDEKVKKNLGSKAENGRESGAAEKTEREKRDVVLKEAQNGKAEKEQHVDADCCVRPFSTHEDISVSGLIAAYYKQLKSALTVDSKPSGVNSIGNSDSCDVTKSQPQLKDSSMVIKQAENVDDGKADVHTSASEASSLRPSSRTCRHQGCTKNSQAHGLCWAHGGYYICKVDGCTLRAISRKLCRNHGGGTRCRFSDCDKMIFSYGKGYCYRHARDQGIEVNRTSKAIARYRPQVSEGDANGIEADERRPQNFEKARQDFDETSSSTSTATCKPHHVTCKAFRCMKWVMRVGEYCSIHRASRGSKHDNSRTSTPDLATSILQEHKMKSTDANALISGPRASPRTIMKFTSAIVAVSLLFGVATAILGGQVVPIGKKTYTVGLRSSANSASFCGGALVSPTHVLTSGHCEWRQVSYVTIGSHYINGSEHGVPGDGEQIKIAETYLHPKFNINVTNSPWDFAILKLERASKYTPVNFPNNADGKKGEWATTMGWGVASYPNGTWSLELRSVALQVWGDKECADVFTDISFPSEMCAGGVAGKDACAGDMGDPLIKENKEGDADDVLIGVNSAGYGCGTGGVPRVYSRVSAALPWINSIINGN</sequence>
<evidence type="ECO:0000256" key="7">
    <source>
        <dbReference type="ARBA" id="ARBA00023180"/>
    </source>
</evidence>
<feature type="compositionally biased region" description="Polar residues" evidence="8">
    <location>
        <begin position="323"/>
        <end position="340"/>
    </location>
</feature>
<gene>
    <name evidence="11" type="ORF">L915_11940</name>
</gene>
<dbReference type="PROSITE" id="PS50240">
    <property type="entry name" value="TRYPSIN_DOM"/>
    <property type="match status" value="1"/>
</dbReference>